<dbReference type="InterPro" id="IPR011048">
    <property type="entry name" value="Haem_d1_sf"/>
</dbReference>
<dbReference type="InterPro" id="IPR015943">
    <property type="entry name" value="WD40/YVTN_repeat-like_dom_sf"/>
</dbReference>
<dbReference type="PANTHER" id="PTHR47197:SF3">
    <property type="entry name" value="DIHYDRO-HEME D1 DEHYDROGENASE"/>
    <property type="match status" value="1"/>
</dbReference>
<proteinExistence type="predicted"/>
<comment type="caution">
    <text evidence="2">The sequence shown here is derived from an EMBL/GenBank/DDBJ whole genome shotgun (WGS) entry which is preliminary data.</text>
</comment>
<evidence type="ECO:0000256" key="1">
    <source>
        <dbReference type="SAM" id="SignalP"/>
    </source>
</evidence>
<accession>A0A560F1G6</accession>
<feature type="chain" id="PRO_5021957858" description="DNA-binding beta-propeller fold protein YncE" evidence="1">
    <location>
        <begin position="26"/>
        <end position="337"/>
    </location>
</feature>
<dbReference type="Proteomes" id="UP000319859">
    <property type="component" value="Unassembled WGS sequence"/>
</dbReference>
<name>A0A560F1G6_9PROT</name>
<dbReference type="AlphaFoldDB" id="A0A560F1G6"/>
<reference evidence="2 3" key="1">
    <citation type="submission" date="2019-06" db="EMBL/GenBank/DDBJ databases">
        <title>Genomic Encyclopedia of Type Strains, Phase IV (KMG-V): Genome sequencing to study the core and pangenomes of soil and plant-associated prokaryotes.</title>
        <authorList>
            <person name="Whitman W."/>
        </authorList>
    </citation>
    <scope>NUCLEOTIDE SEQUENCE [LARGE SCALE GENOMIC DNA]</scope>
    <source>
        <strain evidence="2 3">BR 11880</strain>
    </source>
</reference>
<dbReference type="EMBL" id="VITN01000014">
    <property type="protein sequence ID" value="TWB15454.1"/>
    <property type="molecule type" value="Genomic_DNA"/>
</dbReference>
<organism evidence="2 3">
    <name type="scientific">Nitrospirillum amazonense</name>
    <dbReference type="NCBI Taxonomy" id="28077"/>
    <lineage>
        <taxon>Bacteria</taxon>
        <taxon>Pseudomonadati</taxon>
        <taxon>Pseudomonadota</taxon>
        <taxon>Alphaproteobacteria</taxon>
        <taxon>Rhodospirillales</taxon>
        <taxon>Azospirillaceae</taxon>
        <taxon>Nitrospirillum</taxon>
    </lineage>
</organism>
<dbReference type="Gene3D" id="2.130.10.10">
    <property type="entry name" value="YVTN repeat-like/Quinoprotein amine dehydrogenase"/>
    <property type="match status" value="2"/>
</dbReference>
<gene>
    <name evidence="2" type="ORF">FBZ89_11447</name>
</gene>
<protein>
    <recommendedName>
        <fullName evidence="4">DNA-binding beta-propeller fold protein YncE</fullName>
    </recommendedName>
</protein>
<dbReference type="RefSeq" id="WP_145751640.1">
    <property type="nucleotide sequence ID" value="NZ_VITN01000014.1"/>
</dbReference>
<dbReference type="SUPFAM" id="SSF51004">
    <property type="entry name" value="C-terminal (heme d1) domain of cytochrome cd1-nitrite reductase"/>
    <property type="match status" value="1"/>
</dbReference>
<keyword evidence="1" id="KW-0732">Signal</keyword>
<evidence type="ECO:0000313" key="2">
    <source>
        <dbReference type="EMBL" id="TWB15454.1"/>
    </source>
</evidence>
<evidence type="ECO:0000313" key="3">
    <source>
        <dbReference type="Proteomes" id="UP000319859"/>
    </source>
</evidence>
<dbReference type="InterPro" id="IPR051200">
    <property type="entry name" value="Host-pathogen_enzymatic-act"/>
</dbReference>
<dbReference type="PANTHER" id="PTHR47197">
    <property type="entry name" value="PROTEIN NIRF"/>
    <property type="match status" value="1"/>
</dbReference>
<sequence length="337" mass="33984">MPRRLSFAAIAFLSAGLAIVGAAGAADAPYRKGASIAAPDGPWDYASVDADARRLYVARGDGVLALDLDSGWLTPTLVPGQRVHGVLPLGGGLAVSTNGDSNTATLFNTADGAVLASLPTGTKPDAVVQAGKLVAVMDGKQGDITLIDPAARAIVGHIAVGGALEFAAADAQGHLYVNVEDRNELVVIDLPGHAVLARRPLADCDGPTGLALDPATGVLVTACSSGRAVAMNAADGHVLASMSIGQGADAVILDARNHRFLIPCGHDGVLTVLSQDARGVPDVTAVVPTEKGARTGALDPVTGRVYLPTATFEAAKAGGRPAMVPGSFHVLVLEPAQ</sequence>
<evidence type="ECO:0008006" key="4">
    <source>
        <dbReference type="Google" id="ProtNLM"/>
    </source>
</evidence>
<feature type="signal peptide" evidence="1">
    <location>
        <begin position="1"/>
        <end position="25"/>
    </location>
</feature>
<dbReference type="OrthoDB" id="7510834at2"/>